<proteinExistence type="predicted"/>
<accession>A0A6B0U5T8</accession>
<reference evidence="2" key="1">
    <citation type="submission" date="2019-12" db="EMBL/GenBank/DDBJ databases">
        <title>An insight into the sialome of adult female Ixodes ricinus ticks feeding for 6 days.</title>
        <authorList>
            <person name="Perner J."/>
            <person name="Ribeiro J.M.C."/>
        </authorList>
    </citation>
    <scope>NUCLEOTIDE SEQUENCE</scope>
    <source>
        <strain evidence="2">Semi-engorged</strain>
        <tissue evidence="2">Salivary glands</tissue>
    </source>
</reference>
<feature type="chain" id="PRO_5025376614" evidence="1">
    <location>
        <begin position="24"/>
        <end position="76"/>
    </location>
</feature>
<dbReference type="AlphaFoldDB" id="A0A6B0U5T8"/>
<name>A0A6B0U5T8_IXORI</name>
<evidence type="ECO:0000256" key="1">
    <source>
        <dbReference type="SAM" id="SignalP"/>
    </source>
</evidence>
<organism evidence="2">
    <name type="scientific">Ixodes ricinus</name>
    <name type="common">Common tick</name>
    <name type="synonym">Acarus ricinus</name>
    <dbReference type="NCBI Taxonomy" id="34613"/>
    <lineage>
        <taxon>Eukaryota</taxon>
        <taxon>Metazoa</taxon>
        <taxon>Ecdysozoa</taxon>
        <taxon>Arthropoda</taxon>
        <taxon>Chelicerata</taxon>
        <taxon>Arachnida</taxon>
        <taxon>Acari</taxon>
        <taxon>Parasitiformes</taxon>
        <taxon>Ixodida</taxon>
        <taxon>Ixodoidea</taxon>
        <taxon>Ixodidae</taxon>
        <taxon>Ixodinae</taxon>
        <taxon>Ixodes</taxon>
    </lineage>
</organism>
<evidence type="ECO:0000313" key="2">
    <source>
        <dbReference type="EMBL" id="MXU83586.1"/>
    </source>
</evidence>
<protein>
    <submittedName>
        <fullName evidence="2">Putative secreted protein</fullName>
    </submittedName>
</protein>
<keyword evidence="1" id="KW-0732">Signal</keyword>
<feature type="signal peptide" evidence="1">
    <location>
        <begin position="1"/>
        <end position="23"/>
    </location>
</feature>
<sequence length="76" mass="8543">MSRIARLGFALAVMAELWHELWRSSGGPEKRQTLACPEFPDLDLLWQLGLKYGTNFGTPLAHRRGAKLWHALGSPN</sequence>
<dbReference type="EMBL" id="GIFC01001503">
    <property type="protein sequence ID" value="MXU83586.1"/>
    <property type="molecule type" value="Transcribed_RNA"/>
</dbReference>